<proteinExistence type="predicted"/>
<keyword evidence="1" id="KW-0732">Signal</keyword>
<dbReference type="RefSeq" id="XP_013421981.1">
    <property type="nucleotide sequence ID" value="XM_013566527.1"/>
</dbReference>
<feature type="chain" id="PRO_5010222816" evidence="1">
    <location>
        <begin position="20"/>
        <end position="286"/>
    </location>
</feature>
<sequence>MVTIFPILCLLFVSCGALAQHDIVAKQSELYRLRFSINQLYWKVAESCPNFNKVSIGRRRETMPTAERLDLDIELAKATYDHLLRQYQECQASLTGITTPETTTIKASTTKSTTTTTTTSTTSTPTTSPVILDGHAFTILRVKPVYHKGYSFLALEVVVPKDGRSKTISWCKDYQNLCESFRRRPTSCAGTNHVPSCRKYNAGINVNGNNGHMGCSPSRYVNEIAQQAFPDGSARSYYNTFAFLYCTSLHCSNTISKDVTALSLDSMRSFYNEKAPSRIMYTTCQY</sequence>
<dbReference type="AlphaFoldDB" id="A0A1S3KIE1"/>
<evidence type="ECO:0000313" key="3">
    <source>
        <dbReference type="RefSeq" id="XP_013421981.1"/>
    </source>
</evidence>
<organism evidence="2 3">
    <name type="scientific">Lingula anatina</name>
    <name type="common">Brachiopod</name>
    <name type="synonym">Lingula unguis</name>
    <dbReference type="NCBI Taxonomy" id="7574"/>
    <lineage>
        <taxon>Eukaryota</taxon>
        <taxon>Metazoa</taxon>
        <taxon>Spiralia</taxon>
        <taxon>Lophotrochozoa</taxon>
        <taxon>Brachiopoda</taxon>
        <taxon>Linguliformea</taxon>
        <taxon>Lingulata</taxon>
        <taxon>Lingulida</taxon>
        <taxon>Linguloidea</taxon>
        <taxon>Lingulidae</taxon>
        <taxon>Lingula</taxon>
    </lineage>
</organism>
<evidence type="ECO:0000313" key="2">
    <source>
        <dbReference type="Proteomes" id="UP000085678"/>
    </source>
</evidence>
<feature type="signal peptide" evidence="1">
    <location>
        <begin position="1"/>
        <end position="19"/>
    </location>
</feature>
<keyword evidence="2" id="KW-1185">Reference proteome</keyword>
<accession>A0A1S3KIE1</accession>
<reference evidence="3" key="1">
    <citation type="submission" date="2025-08" db="UniProtKB">
        <authorList>
            <consortium name="RefSeq"/>
        </authorList>
    </citation>
    <scope>IDENTIFICATION</scope>
    <source>
        <tissue evidence="3">Gonads</tissue>
    </source>
</reference>
<protein>
    <submittedName>
        <fullName evidence="3">Uncharacterized protein LOC106181956</fullName>
    </submittedName>
</protein>
<dbReference type="STRING" id="7574.A0A1S3KIE1"/>
<dbReference type="KEGG" id="lak:106181956"/>
<dbReference type="InParanoid" id="A0A1S3KIE1"/>
<gene>
    <name evidence="3" type="primary">LOC106181956</name>
</gene>
<evidence type="ECO:0000256" key="1">
    <source>
        <dbReference type="SAM" id="SignalP"/>
    </source>
</evidence>
<dbReference type="GeneID" id="106181956"/>
<dbReference type="Proteomes" id="UP000085678">
    <property type="component" value="Unplaced"/>
</dbReference>
<name>A0A1S3KIE1_LINAN</name>